<dbReference type="HOGENOM" id="CLU_2325195_0_0_1"/>
<evidence type="ECO:0000313" key="1">
    <source>
        <dbReference type="EMBL" id="EKX31066.1"/>
    </source>
</evidence>
<protein>
    <submittedName>
        <fullName evidence="1 2">Uncharacterized protein</fullName>
    </submittedName>
</protein>
<dbReference type="EnsemblProtists" id="EKX31066">
    <property type="protein sequence ID" value="EKX31066"/>
    <property type="gene ID" value="GUITHDRAFT_122729"/>
</dbReference>
<proteinExistence type="predicted"/>
<name>L1I497_GUITC</name>
<reference evidence="2" key="3">
    <citation type="submission" date="2016-03" db="UniProtKB">
        <authorList>
            <consortium name="EnsemblProtists"/>
        </authorList>
    </citation>
    <scope>IDENTIFICATION</scope>
</reference>
<gene>
    <name evidence="1" type="ORF">GUITHDRAFT_122729</name>
</gene>
<dbReference type="EMBL" id="JH993373">
    <property type="protein sequence ID" value="EKX31066.1"/>
    <property type="molecule type" value="Genomic_DNA"/>
</dbReference>
<evidence type="ECO:0000313" key="2">
    <source>
        <dbReference type="EnsemblProtists" id="EKX31066"/>
    </source>
</evidence>
<dbReference type="GeneID" id="17287789"/>
<dbReference type="PaxDb" id="55529-EKX31066"/>
<dbReference type="Proteomes" id="UP000011087">
    <property type="component" value="Unassembled WGS sequence"/>
</dbReference>
<dbReference type="RefSeq" id="XP_005818046.1">
    <property type="nucleotide sequence ID" value="XM_005817989.1"/>
</dbReference>
<accession>L1I497</accession>
<dbReference type="KEGG" id="gtt:GUITHDRAFT_122729"/>
<evidence type="ECO:0000313" key="3">
    <source>
        <dbReference type="Proteomes" id="UP000011087"/>
    </source>
</evidence>
<reference evidence="3" key="2">
    <citation type="submission" date="2012-11" db="EMBL/GenBank/DDBJ databases">
        <authorList>
            <person name="Kuo A."/>
            <person name="Curtis B.A."/>
            <person name="Tanifuji G."/>
            <person name="Burki F."/>
            <person name="Gruber A."/>
            <person name="Irimia M."/>
            <person name="Maruyama S."/>
            <person name="Arias M.C."/>
            <person name="Ball S.G."/>
            <person name="Gile G.H."/>
            <person name="Hirakawa Y."/>
            <person name="Hopkins J.F."/>
            <person name="Rensing S.A."/>
            <person name="Schmutz J."/>
            <person name="Symeonidi A."/>
            <person name="Elias M."/>
            <person name="Eveleigh R.J."/>
            <person name="Herman E.K."/>
            <person name="Klute M.J."/>
            <person name="Nakayama T."/>
            <person name="Obornik M."/>
            <person name="Reyes-Prieto A."/>
            <person name="Armbrust E.V."/>
            <person name="Aves S.J."/>
            <person name="Beiko R.G."/>
            <person name="Coutinho P."/>
            <person name="Dacks J.B."/>
            <person name="Durnford D.G."/>
            <person name="Fast N.M."/>
            <person name="Green B.R."/>
            <person name="Grisdale C."/>
            <person name="Hempe F."/>
            <person name="Henrissat B."/>
            <person name="Hoppner M.P."/>
            <person name="Ishida K.-I."/>
            <person name="Kim E."/>
            <person name="Koreny L."/>
            <person name="Kroth P.G."/>
            <person name="Liu Y."/>
            <person name="Malik S.-B."/>
            <person name="Maier U.G."/>
            <person name="McRose D."/>
            <person name="Mock T."/>
            <person name="Neilson J.A."/>
            <person name="Onodera N.T."/>
            <person name="Poole A.M."/>
            <person name="Pritham E.J."/>
            <person name="Richards T.A."/>
            <person name="Rocap G."/>
            <person name="Roy S.W."/>
            <person name="Sarai C."/>
            <person name="Schaack S."/>
            <person name="Shirato S."/>
            <person name="Slamovits C.H."/>
            <person name="Spencer D.F."/>
            <person name="Suzuki S."/>
            <person name="Worden A.Z."/>
            <person name="Zauner S."/>
            <person name="Barry K."/>
            <person name="Bell C."/>
            <person name="Bharti A.K."/>
            <person name="Crow J.A."/>
            <person name="Grimwood J."/>
            <person name="Kramer R."/>
            <person name="Lindquist E."/>
            <person name="Lucas S."/>
            <person name="Salamov A."/>
            <person name="McFadden G.I."/>
            <person name="Lane C.E."/>
            <person name="Keeling P.J."/>
            <person name="Gray M.W."/>
            <person name="Grigoriev I.V."/>
            <person name="Archibald J.M."/>
        </authorList>
    </citation>
    <scope>NUCLEOTIDE SEQUENCE</scope>
    <source>
        <strain evidence="3">CCMP2712</strain>
    </source>
</reference>
<sequence length="99" mass="11178">MNPLIVKFNRINLENSCLSDVKDIIFDRYMEVSKPEIEEFNNANLRARIAALGHLLKSAIDCLPARPAQIIILYGDALHVMMCLSTSTRLKPQYVAMDA</sequence>
<reference evidence="1 3" key="1">
    <citation type="journal article" date="2012" name="Nature">
        <title>Algal genomes reveal evolutionary mosaicism and the fate of nucleomorphs.</title>
        <authorList>
            <consortium name="DOE Joint Genome Institute"/>
            <person name="Curtis B.A."/>
            <person name="Tanifuji G."/>
            <person name="Burki F."/>
            <person name="Gruber A."/>
            <person name="Irimia M."/>
            <person name="Maruyama S."/>
            <person name="Arias M.C."/>
            <person name="Ball S.G."/>
            <person name="Gile G.H."/>
            <person name="Hirakawa Y."/>
            <person name="Hopkins J.F."/>
            <person name="Kuo A."/>
            <person name="Rensing S.A."/>
            <person name="Schmutz J."/>
            <person name="Symeonidi A."/>
            <person name="Elias M."/>
            <person name="Eveleigh R.J."/>
            <person name="Herman E.K."/>
            <person name="Klute M.J."/>
            <person name="Nakayama T."/>
            <person name="Obornik M."/>
            <person name="Reyes-Prieto A."/>
            <person name="Armbrust E.V."/>
            <person name="Aves S.J."/>
            <person name="Beiko R.G."/>
            <person name="Coutinho P."/>
            <person name="Dacks J.B."/>
            <person name="Durnford D.G."/>
            <person name="Fast N.M."/>
            <person name="Green B.R."/>
            <person name="Grisdale C.J."/>
            <person name="Hempel F."/>
            <person name="Henrissat B."/>
            <person name="Hoppner M.P."/>
            <person name="Ishida K."/>
            <person name="Kim E."/>
            <person name="Koreny L."/>
            <person name="Kroth P.G."/>
            <person name="Liu Y."/>
            <person name="Malik S.B."/>
            <person name="Maier U.G."/>
            <person name="McRose D."/>
            <person name="Mock T."/>
            <person name="Neilson J.A."/>
            <person name="Onodera N.T."/>
            <person name="Poole A.M."/>
            <person name="Pritham E.J."/>
            <person name="Richards T.A."/>
            <person name="Rocap G."/>
            <person name="Roy S.W."/>
            <person name="Sarai C."/>
            <person name="Schaack S."/>
            <person name="Shirato S."/>
            <person name="Slamovits C.H."/>
            <person name="Spencer D.F."/>
            <person name="Suzuki S."/>
            <person name="Worden A.Z."/>
            <person name="Zauner S."/>
            <person name="Barry K."/>
            <person name="Bell C."/>
            <person name="Bharti A.K."/>
            <person name="Crow J.A."/>
            <person name="Grimwood J."/>
            <person name="Kramer R."/>
            <person name="Lindquist E."/>
            <person name="Lucas S."/>
            <person name="Salamov A."/>
            <person name="McFadden G.I."/>
            <person name="Lane C.E."/>
            <person name="Keeling P.J."/>
            <person name="Gray M.W."/>
            <person name="Grigoriev I.V."/>
            <person name="Archibald J.M."/>
        </authorList>
    </citation>
    <scope>NUCLEOTIDE SEQUENCE</scope>
    <source>
        <strain evidence="1 3">CCMP2712</strain>
    </source>
</reference>
<keyword evidence="3" id="KW-1185">Reference proteome</keyword>
<dbReference type="AlphaFoldDB" id="L1I497"/>
<organism evidence="1">
    <name type="scientific">Guillardia theta (strain CCMP2712)</name>
    <name type="common">Cryptophyte</name>
    <dbReference type="NCBI Taxonomy" id="905079"/>
    <lineage>
        <taxon>Eukaryota</taxon>
        <taxon>Cryptophyceae</taxon>
        <taxon>Pyrenomonadales</taxon>
        <taxon>Geminigeraceae</taxon>
        <taxon>Guillardia</taxon>
    </lineage>
</organism>